<comment type="caution">
    <text evidence="9">The sequence shown here is derived from an EMBL/GenBank/DDBJ whole genome shotgun (WGS) entry which is preliminary data.</text>
</comment>
<evidence type="ECO:0000256" key="4">
    <source>
        <dbReference type="ARBA" id="ARBA00023143"/>
    </source>
</evidence>
<evidence type="ECO:0000256" key="5">
    <source>
        <dbReference type="ARBA" id="ARBA00025933"/>
    </source>
</evidence>
<dbReference type="GO" id="GO:0071978">
    <property type="term" value="P:bacterial-type flagellum-dependent swarming motility"/>
    <property type="evidence" value="ECO:0007669"/>
    <property type="project" value="TreeGrafter"/>
</dbReference>
<feature type="domain" description="Flagellar basal-body/hook protein C-terminal" evidence="8">
    <location>
        <begin position="90"/>
        <end position="133"/>
    </location>
</feature>
<evidence type="ECO:0000256" key="1">
    <source>
        <dbReference type="ARBA" id="ARBA00004117"/>
    </source>
</evidence>
<proteinExistence type="inferred from homology"/>
<dbReference type="InterPro" id="IPR010930">
    <property type="entry name" value="Flg_bb/hook_C_dom"/>
</dbReference>
<gene>
    <name evidence="9" type="primary">flgC</name>
    <name evidence="9" type="ORF">FKG95_26835</name>
</gene>
<protein>
    <recommendedName>
        <fullName evidence="3 6">Flagellar basal-body rod protein FlgC</fullName>
    </recommendedName>
</protein>
<evidence type="ECO:0000256" key="6">
    <source>
        <dbReference type="RuleBase" id="RU362062"/>
    </source>
</evidence>
<keyword evidence="10" id="KW-1185">Reference proteome</keyword>
<keyword evidence="9" id="KW-0966">Cell projection</keyword>
<organism evidence="9 10">
    <name type="scientific">Denitrobaculum tricleocarpae</name>
    <dbReference type="NCBI Taxonomy" id="2591009"/>
    <lineage>
        <taxon>Bacteria</taxon>
        <taxon>Pseudomonadati</taxon>
        <taxon>Pseudomonadota</taxon>
        <taxon>Alphaproteobacteria</taxon>
        <taxon>Rhodospirillales</taxon>
        <taxon>Rhodospirillaceae</taxon>
        <taxon>Denitrobaculum</taxon>
    </lineage>
</organism>
<evidence type="ECO:0000313" key="10">
    <source>
        <dbReference type="Proteomes" id="UP000315252"/>
    </source>
</evidence>
<reference evidence="9 10" key="1">
    <citation type="submission" date="2019-06" db="EMBL/GenBank/DDBJ databases">
        <title>Whole genome sequence for Rhodospirillaceae sp. R148.</title>
        <authorList>
            <person name="Wang G."/>
        </authorList>
    </citation>
    <scope>NUCLEOTIDE SEQUENCE [LARGE SCALE GENOMIC DNA]</scope>
    <source>
        <strain evidence="9 10">R148</strain>
    </source>
</reference>
<keyword evidence="9" id="KW-0282">Flagellum</keyword>
<dbReference type="OrthoDB" id="9813951at2"/>
<dbReference type="Proteomes" id="UP000315252">
    <property type="component" value="Unassembled WGS sequence"/>
</dbReference>
<feature type="domain" description="Flagellar basal body rod protein N-terminal" evidence="7">
    <location>
        <begin position="8"/>
        <end position="31"/>
    </location>
</feature>
<dbReference type="InterPro" id="IPR006299">
    <property type="entry name" value="FlgC"/>
</dbReference>
<evidence type="ECO:0000256" key="2">
    <source>
        <dbReference type="ARBA" id="ARBA00009677"/>
    </source>
</evidence>
<dbReference type="AlphaFoldDB" id="A0A545T1Z7"/>
<name>A0A545T1Z7_9PROT</name>
<dbReference type="GO" id="GO:0030694">
    <property type="term" value="C:bacterial-type flagellum basal body, rod"/>
    <property type="evidence" value="ECO:0007669"/>
    <property type="project" value="UniProtKB-UniRule"/>
</dbReference>
<evidence type="ECO:0000313" key="9">
    <source>
        <dbReference type="EMBL" id="TQV71254.1"/>
    </source>
</evidence>
<dbReference type="RefSeq" id="WP_142899547.1">
    <property type="nucleotide sequence ID" value="NZ_ML660065.1"/>
</dbReference>
<dbReference type="NCBIfam" id="TIGR01395">
    <property type="entry name" value="FlgC"/>
    <property type="match status" value="1"/>
</dbReference>
<dbReference type="Pfam" id="PF00460">
    <property type="entry name" value="Flg_bb_rod"/>
    <property type="match status" value="1"/>
</dbReference>
<evidence type="ECO:0000259" key="7">
    <source>
        <dbReference type="Pfam" id="PF00460"/>
    </source>
</evidence>
<sequence>MDLFKTLHIAASGMRAQGTRLRVIAENVANAESLAQTPGGQPYRRKLVSFANAMDRELGAETVRVRKIMTDKSEFSRAYQPGHPAADDDGYVLRPNVNTLIEMTDMREAQRSYEANLKAIEASRSMLQKTLQILS</sequence>
<evidence type="ECO:0000259" key="8">
    <source>
        <dbReference type="Pfam" id="PF06429"/>
    </source>
</evidence>
<dbReference type="EMBL" id="VHSH01000014">
    <property type="protein sequence ID" value="TQV71254.1"/>
    <property type="molecule type" value="Genomic_DNA"/>
</dbReference>
<dbReference type="PANTHER" id="PTHR30435:SF2">
    <property type="entry name" value="FLAGELLAR BASAL-BODY ROD PROTEIN FLGC"/>
    <property type="match status" value="1"/>
</dbReference>
<dbReference type="Pfam" id="PF06429">
    <property type="entry name" value="Flg_bbr_C"/>
    <property type="match status" value="1"/>
</dbReference>
<keyword evidence="9" id="KW-0969">Cilium</keyword>
<accession>A0A545T1Z7</accession>
<comment type="subcellular location">
    <subcellularLocation>
        <location evidence="1 6">Bacterial flagellum basal body</location>
    </subcellularLocation>
</comment>
<comment type="similarity">
    <text evidence="2">Belongs to the flagella basal body rod proteins family.</text>
</comment>
<dbReference type="PANTHER" id="PTHR30435">
    <property type="entry name" value="FLAGELLAR PROTEIN"/>
    <property type="match status" value="1"/>
</dbReference>
<keyword evidence="4 6" id="KW-0975">Bacterial flagellum</keyword>
<evidence type="ECO:0000256" key="3">
    <source>
        <dbReference type="ARBA" id="ARBA00017941"/>
    </source>
</evidence>
<dbReference type="InterPro" id="IPR001444">
    <property type="entry name" value="Flag_bb_rod_N"/>
</dbReference>
<comment type="subunit">
    <text evidence="5 6">The basal body constitutes a major portion of the flagellar organelle and consists of four rings (L,P,S, and M) mounted on a central rod. The rod consists of about 26 subunits of FlgG in the distal portion, and FlgB, FlgC and FlgF are thought to build up the proximal portion of the rod with about 6 subunits each.</text>
</comment>